<proteinExistence type="predicted"/>
<reference evidence="3 4" key="1">
    <citation type="submission" date="2018-12" db="EMBL/GenBank/DDBJ databases">
        <title>Sequencing of bacterial isolates from soil warming experiment in Harvard Forest, Massachusetts, USA.</title>
        <authorList>
            <person name="Deangelis K."/>
        </authorList>
    </citation>
    <scope>NUCLEOTIDE SEQUENCE [LARGE SCALE GENOMIC DNA]</scope>
    <source>
        <strain evidence="3 4">EB153</strain>
    </source>
</reference>
<organism evidence="3 4">
    <name type="scientific">Edaphobacter aggregans</name>
    <dbReference type="NCBI Taxonomy" id="570835"/>
    <lineage>
        <taxon>Bacteria</taxon>
        <taxon>Pseudomonadati</taxon>
        <taxon>Acidobacteriota</taxon>
        <taxon>Terriglobia</taxon>
        <taxon>Terriglobales</taxon>
        <taxon>Acidobacteriaceae</taxon>
        <taxon>Edaphobacter</taxon>
    </lineage>
</organism>
<feature type="transmembrane region" description="Helical" evidence="1">
    <location>
        <begin position="44"/>
        <end position="74"/>
    </location>
</feature>
<keyword evidence="4" id="KW-1185">Reference proteome</keyword>
<dbReference type="AlphaFoldDB" id="A0A3R9NRK8"/>
<dbReference type="PANTHER" id="PTHR35102:SF1">
    <property type="entry name" value="E3 UBIQUITIN-PROTEIN LIGASE"/>
    <property type="match status" value="1"/>
</dbReference>
<feature type="transmembrane region" description="Helical" evidence="1">
    <location>
        <begin position="86"/>
        <end position="107"/>
    </location>
</feature>
<gene>
    <name evidence="3" type="ORF">EDE15_0761</name>
</gene>
<dbReference type="Pfam" id="PF09835">
    <property type="entry name" value="DUF2062"/>
    <property type="match status" value="1"/>
</dbReference>
<keyword evidence="1" id="KW-1133">Transmembrane helix</keyword>
<dbReference type="PANTHER" id="PTHR35102">
    <property type="entry name" value="E3 UBIQUITIN-PROTEIN LIGASE"/>
    <property type="match status" value="1"/>
</dbReference>
<evidence type="ECO:0000256" key="1">
    <source>
        <dbReference type="SAM" id="Phobius"/>
    </source>
</evidence>
<keyword evidence="1" id="KW-0812">Transmembrane</keyword>
<dbReference type="Proteomes" id="UP000269669">
    <property type="component" value="Unassembled WGS sequence"/>
</dbReference>
<accession>A0A3R9NRK8</accession>
<evidence type="ECO:0000313" key="3">
    <source>
        <dbReference type="EMBL" id="RSL15277.1"/>
    </source>
</evidence>
<feature type="transmembrane region" description="Helical" evidence="1">
    <location>
        <begin position="142"/>
        <end position="164"/>
    </location>
</feature>
<evidence type="ECO:0000259" key="2">
    <source>
        <dbReference type="Pfam" id="PF09835"/>
    </source>
</evidence>
<comment type="caution">
    <text evidence="3">The sequence shown here is derived from an EMBL/GenBank/DDBJ whole genome shotgun (WGS) entry which is preliminary data.</text>
</comment>
<feature type="domain" description="DUF2062" evidence="2">
    <location>
        <begin position="31"/>
        <end position="166"/>
    </location>
</feature>
<dbReference type="InterPro" id="IPR018639">
    <property type="entry name" value="DUF2062"/>
</dbReference>
<keyword evidence="1" id="KW-0472">Membrane</keyword>
<evidence type="ECO:0000313" key="4">
    <source>
        <dbReference type="Proteomes" id="UP000269669"/>
    </source>
</evidence>
<dbReference type="EMBL" id="RSDW01000001">
    <property type="protein sequence ID" value="RSL15277.1"/>
    <property type="molecule type" value="Genomic_DNA"/>
</dbReference>
<sequence>MNPNESILASIEPASTPVHHNWIYRRVALPILALLRMGATPEKLAWSVAVGLLIGVNPILGSTTLLCLAVALIFRLNVAASQIGNHIVYPLELLLVIPFMRLGSFVFHTEPIPLSPKSLLESARSNPIALTRQLWHWEWHAFIVWACIATIAIPLIAFALTPLFRKLLLRIEHNQYPIISGT</sequence>
<protein>
    <recommendedName>
        <fullName evidence="2">DUF2062 domain-containing protein</fullName>
    </recommendedName>
</protein>
<name>A0A3R9NRK8_9BACT</name>
<dbReference type="RefSeq" id="WP_260472657.1">
    <property type="nucleotide sequence ID" value="NZ_RSDW01000001.1"/>
</dbReference>